<accession>A0A369TTT9</accession>
<dbReference type="PANTHER" id="PTHR38457">
    <property type="entry name" value="REGULATOR ABRB-RELATED"/>
    <property type="match status" value="1"/>
</dbReference>
<dbReference type="EMBL" id="QPMK01000002">
    <property type="protein sequence ID" value="RDD67567.1"/>
    <property type="molecule type" value="Genomic_DNA"/>
</dbReference>
<name>A0A369TTT9_9RHOB</name>
<keyword evidence="1" id="KW-0812">Transmembrane</keyword>
<dbReference type="GO" id="GO:0016020">
    <property type="term" value="C:membrane"/>
    <property type="evidence" value="ECO:0007669"/>
    <property type="project" value="InterPro"/>
</dbReference>
<feature type="transmembrane region" description="Helical" evidence="1">
    <location>
        <begin position="12"/>
        <end position="32"/>
    </location>
</feature>
<feature type="transmembrane region" description="Helical" evidence="1">
    <location>
        <begin position="209"/>
        <end position="233"/>
    </location>
</feature>
<dbReference type="PANTHER" id="PTHR38457:SF1">
    <property type="entry name" value="REGULATOR ABRB-RELATED"/>
    <property type="match status" value="1"/>
</dbReference>
<evidence type="ECO:0000256" key="1">
    <source>
        <dbReference type="SAM" id="Phobius"/>
    </source>
</evidence>
<feature type="transmembrane region" description="Helical" evidence="1">
    <location>
        <begin position="309"/>
        <end position="327"/>
    </location>
</feature>
<comment type="caution">
    <text evidence="2">The sequence shown here is derived from an EMBL/GenBank/DDBJ whole genome shotgun (WGS) entry which is preliminary data.</text>
</comment>
<feature type="transmembrane region" description="Helical" evidence="1">
    <location>
        <begin position="156"/>
        <end position="172"/>
    </location>
</feature>
<evidence type="ECO:0000313" key="2">
    <source>
        <dbReference type="EMBL" id="RDD67567.1"/>
    </source>
</evidence>
<dbReference type="OrthoDB" id="7157734at2"/>
<dbReference type="Pfam" id="PF05145">
    <property type="entry name" value="AbrB"/>
    <property type="match status" value="1"/>
</dbReference>
<keyword evidence="3" id="KW-1185">Reference proteome</keyword>
<dbReference type="PIRSF" id="PIRSF038991">
    <property type="entry name" value="Protein_AbrB"/>
    <property type="match status" value="1"/>
</dbReference>
<reference evidence="2 3" key="1">
    <citation type="submission" date="2018-07" db="EMBL/GenBank/DDBJ databases">
        <title>Thalassococcus profundi sp. nov., a marine bacterium isolated from deep seawater of Okinawa Trough.</title>
        <authorList>
            <person name="Yu M."/>
        </authorList>
    </citation>
    <scope>NUCLEOTIDE SEQUENCE [LARGE SCALE GENOMIC DNA]</scope>
    <source>
        <strain evidence="2 3">WRAS1</strain>
    </source>
</reference>
<feature type="transmembrane region" description="Helical" evidence="1">
    <location>
        <begin position="239"/>
        <end position="259"/>
    </location>
</feature>
<evidence type="ECO:0000313" key="3">
    <source>
        <dbReference type="Proteomes" id="UP000253977"/>
    </source>
</evidence>
<feature type="transmembrane region" description="Helical" evidence="1">
    <location>
        <begin position="89"/>
        <end position="111"/>
    </location>
</feature>
<dbReference type="AlphaFoldDB" id="A0A369TTT9"/>
<gene>
    <name evidence="2" type="ORF">DU478_02615</name>
</gene>
<dbReference type="GO" id="GO:0010468">
    <property type="term" value="P:regulation of gene expression"/>
    <property type="evidence" value="ECO:0007669"/>
    <property type="project" value="InterPro"/>
</dbReference>
<feature type="transmembrane region" description="Helical" evidence="1">
    <location>
        <begin position="38"/>
        <end position="56"/>
    </location>
</feature>
<feature type="transmembrane region" description="Helical" evidence="1">
    <location>
        <begin position="184"/>
        <end position="202"/>
    </location>
</feature>
<dbReference type="InterPro" id="IPR007820">
    <property type="entry name" value="AbrB_fam"/>
</dbReference>
<keyword evidence="1" id="KW-0472">Membrane</keyword>
<keyword evidence="1" id="KW-1133">Transmembrane helix</keyword>
<dbReference type="Proteomes" id="UP000253977">
    <property type="component" value="Unassembled WGS sequence"/>
</dbReference>
<sequence>MAFGSLRPRAAWQRQGLTVVIALLGTVIFVFIDAPLPFLFGPLVACLVAALARVPISGTGKLGKVTRTILGVAIGASITPEVAERLPQMALSLSLVPVSLAITALVGLPFFRRLCGFDLPTAWYASMPGGLQEMVLFGQEAGGDVRALSLIHATRLLLIVLVAPIILTQGFGGDLNNPVGDPAATLPLHEMAIMAFAAIAGWKGAERIGLFGAAILGPMILAAVLSLTGVLHHRPPAEAILAAQFFIGIGLGAGYLGITLTEIRRFVVAGVVFTLFVAALAAVITIVVIRFGLAPPVDGFLAFAPAGQAEMAVLAIVVGADLGYVVIHHLTRVFLIITGAPLAARLVGVRGGNPPSKGSE</sequence>
<dbReference type="RefSeq" id="WP_114509382.1">
    <property type="nucleotide sequence ID" value="NZ_QPMK01000002.1"/>
</dbReference>
<protein>
    <submittedName>
        <fullName evidence="2">AbrB family transcriptional regulator</fullName>
    </submittedName>
</protein>
<proteinExistence type="predicted"/>
<feature type="transmembrane region" description="Helical" evidence="1">
    <location>
        <begin position="266"/>
        <end position="289"/>
    </location>
</feature>
<organism evidence="2 3">
    <name type="scientific">Thalassococcus profundi</name>
    <dbReference type="NCBI Taxonomy" id="2282382"/>
    <lineage>
        <taxon>Bacteria</taxon>
        <taxon>Pseudomonadati</taxon>
        <taxon>Pseudomonadota</taxon>
        <taxon>Alphaproteobacteria</taxon>
        <taxon>Rhodobacterales</taxon>
        <taxon>Roseobacteraceae</taxon>
        <taxon>Thalassococcus</taxon>
    </lineage>
</organism>